<evidence type="ECO:0000256" key="1">
    <source>
        <dbReference type="ARBA" id="ARBA00001974"/>
    </source>
</evidence>
<name>A0A7S0PLT4_9CHLO</name>
<dbReference type="Gene3D" id="1.10.8.870">
    <property type="entry name" value="Alpha-glycerophosphate oxidase, cap domain"/>
    <property type="match status" value="1"/>
</dbReference>
<reference evidence="14" key="1">
    <citation type="submission" date="2021-01" db="EMBL/GenBank/DDBJ databases">
        <authorList>
            <person name="Corre E."/>
            <person name="Pelletier E."/>
            <person name="Niang G."/>
            <person name="Scheremetjew M."/>
            <person name="Finn R."/>
            <person name="Kale V."/>
            <person name="Holt S."/>
            <person name="Cochrane G."/>
            <person name="Meng A."/>
            <person name="Brown T."/>
            <person name="Cohen L."/>
        </authorList>
    </citation>
    <scope>NUCLEOTIDE SEQUENCE</scope>
    <source>
        <strain evidence="14">Clade-D-RCC2572</strain>
    </source>
</reference>
<dbReference type="Gene3D" id="3.50.50.60">
    <property type="entry name" value="FAD/NAD(P)-binding domain"/>
    <property type="match status" value="1"/>
</dbReference>
<comment type="subcellular location">
    <subcellularLocation>
        <location evidence="2">Mitochondrion</location>
    </subcellularLocation>
</comment>
<dbReference type="Gene3D" id="3.30.9.10">
    <property type="entry name" value="D-Amino Acid Oxidase, subunit A, domain 2"/>
    <property type="match status" value="1"/>
</dbReference>
<dbReference type="SUPFAM" id="SSF51905">
    <property type="entry name" value="FAD/NAD(P)-binding domain"/>
    <property type="match status" value="1"/>
</dbReference>
<proteinExistence type="inferred from homology"/>
<evidence type="ECO:0000256" key="7">
    <source>
        <dbReference type="ARBA" id="ARBA00022827"/>
    </source>
</evidence>
<sequence length="580" mass="62763">MDSNGDGADGTLPRDPWAIASTPLPTRAAMLASLKRNETNKFDVLIIGGGATGAGCAVDAATRGLSACALEGEDFGAGTSGRSTKLVHGGVRYLEKAVFQLDPGQLKLVFEALMERKTLLNNAPHLTRALPIATPCYEWWEVPYYWAGMKAYDLVAGMQGLTLSSFARAGKVGEMFPQLAQKRTDDGEKTMKGSIVYYDGQFDDARLNVALACTAAHAGATIVNHTRVVKLHKDGERVVGVRARDMLTGNEFDVYAKTIINASGPFTDELRKMSDSKANGIMMPSAGAHITLPAYYCPSDMGLIVPKTKDGRVVFLLPWLGACIAGTTDKQCDVTMTPKATKEEVEFILESIAPYLKVDTRKSDILSVWSGIRPLASDPSAGDTENMSRDHIIAVEKDGMVTITGGKWTTYRRMAEEAVDKAIEIGGLADDAGKCRTASLGVVGAHGYTRDLFVKVAQRGGKGFGGPPDEVVAKHLATSYGDRALVVADLAAYSHLSKRLIPNHPVIEAEVVYAARAEYCQTAVDFLARRTRLAFLDIKAAEEALPRVVELLGAELKWSFMRRRREISDAKKFLSTFKAE</sequence>
<gene>
    <name evidence="14" type="ORF">OMED0929_LOCUS4205</name>
</gene>
<evidence type="ECO:0000256" key="10">
    <source>
        <dbReference type="ARBA" id="ARBA00023128"/>
    </source>
</evidence>
<dbReference type="Pfam" id="PF01266">
    <property type="entry name" value="DAO"/>
    <property type="match status" value="1"/>
</dbReference>
<dbReference type="InterPro" id="IPR006076">
    <property type="entry name" value="FAD-dep_OxRdtase"/>
</dbReference>
<evidence type="ECO:0000256" key="5">
    <source>
        <dbReference type="ARBA" id="ARBA00013029"/>
    </source>
</evidence>
<dbReference type="AlphaFoldDB" id="A0A7S0PLT4"/>
<keyword evidence="7" id="KW-0274">FAD</keyword>
<dbReference type="SUPFAM" id="SSF54373">
    <property type="entry name" value="FAD-linked reductases, C-terminal domain"/>
    <property type="match status" value="1"/>
</dbReference>
<keyword evidence="10" id="KW-0496">Mitochondrion</keyword>
<dbReference type="GO" id="GO:0005739">
    <property type="term" value="C:mitochondrion"/>
    <property type="evidence" value="ECO:0007669"/>
    <property type="project" value="UniProtKB-SubCell"/>
</dbReference>
<keyword evidence="9 11" id="KW-0560">Oxidoreductase</keyword>
<dbReference type="PRINTS" id="PR01001">
    <property type="entry name" value="FADG3PDH"/>
</dbReference>
<dbReference type="InterPro" id="IPR000447">
    <property type="entry name" value="G3P_DH_FAD-dep"/>
</dbReference>
<dbReference type="InterPro" id="IPR036188">
    <property type="entry name" value="FAD/NAD-bd_sf"/>
</dbReference>
<comment type="cofactor">
    <cofactor evidence="1 11">
        <name>FAD</name>
        <dbReference type="ChEBI" id="CHEBI:57692"/>
    </cofactor>
</comment>
<comment type="similarity">
    <text evidence="4 11">Belongs to the FAD-dependent glycerol-3-phosphate dehydrogenase family.</text>
</comment>
<dbReference type="EMBL" id="HBEW01005005">
    <property type="protein sequence ID" value="CAD8583093.1"/>
    <property type="molecule type" value="Transcribed_RNA"/>
</dbReference>
<evidence type="ECO:0000256" key="4">
    <source>
        <dbReference type="ARBA" id="ARBA00007330"/>
    </source>
</evidence>
<keyword evidence="8" id="KW-0809">Transit peptide</keyword>
<evidence type="ECO:0000256" key="11">
    <source>
        <dbReference type="RuleBase" id="RU361217"/>
    </source>
</evidence>
<dbReference type="GO" id="GO:0004368">
    <property type="term" value="F:glycerol-3-phosphate dehydrogenase (quinone) activity"/>
    <property type="evidence" value="ECO:0007669"/>
    <property type="project" value="UniProtKB-EC"/>
</dbReference>
<dbReference type="FunFam" id="1.10.8.870:FF:000004">
    <property type="entry name" value="Glycerol-3-phosphate dehydrogenase"/>
    <property type="match status" value="1"/>
</dbReference>
<comment type="catalytic activity">
    <reaction evidence="11">
        <text>a quinone + sn-glycerol 3-phosphate = dihydroxyacetone phosphate + a quinol</text>
        <dbReference type="Rhea" id="RHEA:18977"/>
        <dbReference type="ChEBI" id="CHEBI:24646"/>
        <dbReference type="ChEBI" id="CHEBI:57597"/>
        <dbReference type="ChEBI" id="CHEBI:57642"/>
        <dbReference type="ChEBI" id="CHEBI:132124"/>
        <dbReference type="EC" id="1.1.5.3"/>
    </reaction>
</comment>
<evidence type="ECO:0000256" key="6">
    <source>
        <dbReference type="ARBA" id="ARBA00022630"/>
    </source>
</evidence>
<dbReference type="PROSITE" id="PS00977">
    <property type="entry name" value="FAD_G3PDH_1"/>
    <property type="match status" value="1"/>
</dbReference>
<dbReference type="PANTHER" id="PTHR11985">
    <property type="entry name" value="GLYCEROL-3-PHOSPHATE DEHYDROGENASE"/>
    <property type="match status" value="1"/>
</dbReference>
<feature type="domain" description="Alpha-glycerophosphate oxidase C-terminal" evidence="13">
    <location>
        <begin position="435"/>
        <end position="560"/>
    </location>
</feature>
<dbReference type="InterPro" id="IPR031656">
    <property type="entry name" value="DAO_C"/>
</dbReference>
<evidence type="ECO:0000313" key="14">
    <source>
        <dbReference type="EMBL" id="CAD8583093.1"/>
    </source>
</evidence>
<dbReference type="PANTHER" id="PTHR11985:SF15">
    <property type="entry name" value="GLYCEROL-3-PHOSPHATE DEHYDROGENASE, MITOCHONDRIAL"/>
    <property type="match status" value="1"/>
</dbReference>
<accession>A0A7S0PLT4</accession>
<evidence type="ECO:0000256" key="9">
    <source>
        <dbReference type="ARBA" id="ARBA00023002"/>
    </source>
</evidence>
<dbReference type="InterPro" id="IPR038299">
    <property type="entry name" value="DAO_C_sf"/>
</dbReference>
<evidence type="ECO:0000256" key="8">
    <source>
        <dbReference type="ARBA" id="ARBA00022946"/>
    </source>
</evidence>
<dbReference type="GO" id="GO:0006072">
    <property type="term" value="P:glycerol-3-phosphate metabolic process"/>
    <property type="evidence" value="ECO:0007669"/>
    <property type="project" value="UniProtKB-UniRule"/>
</dbReference>
<organism evidence="14">
    <name type="scientific">Ostreococcus mediterraneus</name>
    <dbReference type="NCBI Taxonomy" id="1486918"/>
    <lineage>
        <taxon>Eukaryota</taxon>
        <taxon>Viridiplantae</taxon>
        <taxon>Chlorophyta</taxon>
        <taxon>Mamiellophyceae</taxon>
        <taxon>Mamiellales</taxon>
        <taxon>Bathycoccaceae</taxon>
        <taxon>Ostreococcus</taxon>
    </lineage>
</organism>
<keyword evidence="6 11" id="KW-0285">Flavoprotein</keyword>
<evidence type="ECO:0000256" key="2">
    <source>
        <dbReference type="ARBA" id="ARBA00004173"/>
    </source>
</evidence>
<dbReference type="Pfam" id="PF16901">
    <property type="entry name" value="DAO_C"/>
    <property type="match status" value="1"/>
</dbReference>
<comment type="pathway">
    <text evidence="3">Polyol metabolism; glycerol degradation via glycerol kinase pathway; glycerone phosphate from sn-glycerol 3-phosphate (anaerobic route): step 1/1.</text>
</comment>
<dbReference type="PROSITE" id="PS00978">
    <property type="entry name" value="FAD_G3PDH_2"/>
    <property type="match status" value="1"/>
</dbReference>
<feature type="domain" description="FAD dependent oxidoreductase" evidence="12">
    <location>
        <begin position="43"/>
        <end position="412"/>
    </location>
</feature>
<dbReference type="EC" id="1.1.5.3" evidence="5 11"/>
<evidence type="ECO:0000259" key="13">
    <source>
        <dbReference type="Pfam" id="PF16901"/>
    </source>
</evidence>
<protein>
    <recommendedName>
        <fullName evidence="5 11">Glycerol-3-phosphate dehydrogenase</fullName>
        <ecNumber evidence="5 11">1.1.5.3</ecNumber>
    </recommendedName>
</protein>
<evidence type="ECO:0000259" key="12">
    <source>
        <dbReference type="Pfam" id="PF01266"/>
    </source>
</evidence>
<evidence type="ECO:0000256" key="3">
    <source>
        <dbReference type="ARBA" id="ARBA00005157"/>
    </source>
</evidence>